<feature type="domain" description="Response regulatory" evidence="10">
    <location>
        <begin position="2"/>
        <end position="120"/>
    </location>
</feature>
<comment type="caution">
    <text evidence="11">The sequence shown here is derived from an EMBL/GenBank/DDBJ whole genome shotgun (WGS) entry which is preliminary data.</text>
</comment>
<keyword evidence="5" id="KW-0418">Kinase</keyword>
<sequence>MKILIVDDSKFNIEQAKKAFEENKINCEIEACTSGSNALKIVDSEEIDIIMLDIIMPNMTGLEVLAHLRSNPKYRDIIIIMFTSLTDKEYLRKSFELGANEFINKPIEAIEFTARLKAAIKLKSNQLALKDAFRMLEAKNNSLKSTTLKLKEMQFQLIQKEKLSAIGELAAGVAHEINNPLGYISSNHETLGKFLKSLKTILVEYRDLIDNIAKSSHNEELTNDINKIKENESLLNIDFILEDIDDLMNDSRDGIQKVSKIVKSLRNFARTDNEDEYNYYNVNDIIDETLLVIKNEWKYSITIEKIYGDSPDIYCNRGQIEQVILNLIINSIQAIKEYNKDQKGNITIKTTCDDNYTYTSIEDNGPGIKKDLLNKIFNPFFTTKDVGKGTGLGLSISHDIIVNKHKGELDVKTEVGKGTIFTIKLPLTKINDAIEEN</sequence>
<evidence type="ECO:0000256" key="8">
    <source>
        <dbReference type="PROSITE-ProRule" id="PRU00169"/>
    </source>
</evidence>
<dbReference type="PRINTS" id="PR00344">
    <property type="entry name" value="BCTRLSENSOR"/>
</dbReference>
<dbReference type="InterPro" id="IPR001789">
    <property type="entry name" value="Sig_transdc_resp-reg_receiver"/>
</dbReference>
<dbReference type="RefSeq" id="WP_125003438.1">
    <property type="nucleotide sequence ID" value="NZ_BHYK01000019.1"/>
</dbReference>
<evidence type="ECO:0000256" key="3">
    <source>
        <dbReference type="ARBA" id="ARBA00018672"/>
    </source>
</evidence>
<feature type="domain" description="Histidine kinase" evidence="9">
    <location>
        <begin position="172"/>
        <end position="429"/>
    </location>
</feature>
<dbReference type="OrthoDB" id="9784397at2"/>
<evidence type="ECO:0000256" key="1">
    <source>
        <dbReference type="ARBA" id="ARBA00000085"/>
    </source>
</evidence>
<gene>
    <name evidence="11" type="ORF">Ctaglu_31560</name>
</gene>
<dbReference type="InterPro" id="IPR003661">
    <property type="entry name" value="HisK_dim/P_dom"/>
</dbReference>
<dbReference type="SUPFAM" id="SSF55874">
    <property type="entry name" value="ATPase domain of HSP90 chaperone/DNA topoisomerase II/histidine kinase"/>
    <property type="match status" value="1"/>
</dbReference>
<dbReference type="GO" id="GO:0000155">
    <property type="term" value="F:phosphorelay sensor kinase activity"/>
    <property type="evidence" value="ECO:0007669"/>
    <property type="project" value="InterPro"/>
</dbReference>
<dbReference type="Pfam" id="PF02518">
    <property type="entry name" value="HATPase_c"/>
    <property type="match status" value="1"/>
</dbReference>
<dbReference type="Gene3D" id="1.10.287.130">
    <property type="match status" value="1"/>
</dbReference>
<evidence type="ECO:0000256" key="5">
    <source>
        <dbReference type="ARBA" id="ARBA00022777"/>
    </source>
</evidence>
<dbReference type="EC" id="2.7.13.3" evidence="2"/>
<accession>A0A401UPR3</accession>
<feature type="modified residue" description="4-aspartylphosphate" evidence="8">
    <location>
        <position position="53"/>
    </location>
</feature>
<keyword evidence="6" id="KW-0902">Two-component regulatory system</keyword>
<dbReference type="EMBL" id="BHYK01000019">
    <property type="protein sequence ID" value="GCD11533.1"/>
    <property type="molecule type" value="Genomic_DNA"/>
</dbReference>
<comment type="catalytic activity">
    <reaction evidence="1">
        <text>ATP + protein L-histidine = ADP + protein N-phospho-L-histidine.</text>
        <dbReference type="EC" id="2.7.13.3"/>
    </reaction>
</comment>
<evidence type="ECO:0000256" key="7">
    <source>
        <dbReference type="ARBA" id="ARBA00024867"/>
    </source>
</evidence>
<dbReference type="CDD" id="cd00082">
    <property type="entry name" value="HisKA"/>
    <property type="match status" value="1"/>
</dbReference>
<dbReference type="Gene3D" id="3.30.565.10">
    <property type="entry name" value="Histidine kinase-like ATPase, C-terminal domain"/>
    <property type="match status" value="1"/>
</dbReference>
<evidence type="ECO:0000256" key="4">
    <source>
        <dbReference type="ARBA" id="ARBA00022553"/>
    </source>
</evidence>
<comment type="function">
    <text evidence="7">May play the central regulatory role in sporulation. It may be an element of the effector pathway responsible for the activation of sporulation genes in response to nutritional stress. Spo0A may act in concert with spo0H (a sigma factor) to control the expression of some genes that are critical to the sporulation process.</text>
</comment>
<keyword evidence="12" id="KW-1185">Reference proteome</keyword>
<dbReference type="SUPFAM" id="SSF47384">
    <property type="entry name" value="Homodimeric domain of signal transducing histidine kinase"/>
    <property type="match status" value="1"/>
</dbReference>
<dbReference type="InterPro" id="IPR003594">
    <property type="entry name" value="HATPase_dom"/>
</dbReference>
<dbReference type="SMART" id="SM00448">
    <property type="entry name" value="REC"/>
    <property type="match status" value="1"/>
</dbReference>
<evidence type="ECO:0000259" key="10">
    <source>
        <dbReference type="PROSITE" id="PS50110"/>
    </source>
</evidence>
<evidence type="ECO:0000256" key="2">
    <source>
        <dbReference type="ARBA" id="ARBA00012438"/>
    </source>
</evidence>
<dbReference type="Pfam" id="PF00072">
    <property type="entry name" value="Response_reg"/>
    <property type="match status" value="1"/>
</dbReference>
<dbReference type="SMART" id="SM00387">
    <property type="entry name" value="HATPase_c"/>
    <property type="match status" value="1"/>
</dbReference>
<organism evidence="11 12">
    <name type="scientific">Clostridium tagluense</name>
    <dbReference type="NCBI Taxonomy" id="360422"/>
    <lineage>
        <taxon>Bacteria</taxon>
        <taxon>Bacillati</taxon>
        <taxon>Bacillota</taxon>
        <taxon>Clostridia</taxon>
        <taxon>Eubacteriales</taxon>
        <taxon>Clostridiaceae</taxon>
        <taxon>Clostridium</taxon>
    </lineage>
</organism>
<dbReference type="PROSITE" id="PS50109">
    <property type="entry name" value="HIS_KIN"/>
    <property type="match status" value="1"/>
</dbReference>
<dbReference type="InterPro" id="IPR005467">
    <property type="entry name" value="His_kinase_dom"/>
</dbReference>
<evidence type="ECO:0000313" key="12">
    <source>
        <dbReference type="Proteomes" id="UP000287872"/>
    </source>
</evidence>
<dbReference type="InterPro" id="IPR036097">
    <property type="entry name" value="HisK_dim/P_sf"/>
</dbReference>
<dbReference type="PANTHER" id="PTHR43065">
    <property type="entry name" value="SENSOR HISTIDINE KINASE"/>
    <property type="match status" value="1"/>
</dbReference>
<dbReference type="AlphaFoldDB" id="A0A401UPR3"/>
<dbReference type="InterPro" id="IPR004358">
    <property type="entry name" value="Sig_transdc_His_kin-like_C"/>
</dbReference>
<protein>
    <recommendedName>
        <fullName evidence="3">Stage 0 sporulation protein A homolog</fullName>
        <ecNumber evidence="2">2.7.13.3</ecNumber>
    </recommendedName>
</protein>
<name>A0A401UPR3_9CLOT</name>
<proteinExistence type="predicted"/>
<dbReference type="Proteomes" id="UP000287872">
    <property type="component" value="Unassembled WGS sequence"/>
</dbReference>
<reference evidence="11 12" key="1">
    <citation type="submission" date="2018-11" db="EMBL/GenBank/DDBJ databases">
        <title>Genome sequencing and assembly of Clostridium tagluense strain A121.</title>
        <authorList>
            <person name="Murakami T."/>
            <person name="Segawa T."/>
            <person name="Shcherbakova V.A."/>
            <person name="Mori H."/>
            <person name="Yoshimura Y."/>
        </authorList>
    </citation>
    <scope>NUCLEOTIDE SEQUENCE [LARGE SCALE GENOMIC DNA]</scope>
    <source>
        <strain evidence="11 12">A121</strain>
    </source>
</reference>
<evidence type="ECO:0000256" key="6">
    <source>
        <dbReference type="ARBA" id="ARBA00023012"/>
    </source>
</evidence>
<evidence type="ECO:0000313" key="11">
    <source>
        <dbReference type="EMBL" id="GCD11533.1"/>
    </source>
</evidence>
<dbReference type="PROSITE" id="PS50110">
    <property type="entry name" value="RESPONSE_REGULATORY"/>
    <property type="match status" value="1"/>
</dbReference>
<dbReference type="InterPro" id="IPR011006">
    <property type="entry name" value="CheY-like_superfamily"/>
</dbReference>
<keyword evidence="5" id="KW-0808">Transferase</keyword>
<dbReference type="Gene3D" id="3.40.50.2300">
    <property type="match status" value="1"/>
</dbReference>
<keyword evidence="4 8" id="KW-0597">Phosphoprotein</keyword>
<dbReference type="PANTHER" id="PTHR43065:SF50">
    <property type="entry name" value="HISTIDINE KINASE"/>
    <property type="match status" value="1"/>
</dbReference>
<dbReference type="SUPFAM" id="SSF52172">
    <property type="entry name" value="CheY-like"/>
    <property type="match status" value="1"/>
</dbReference>
<dbReference type="InterPro" id="IPR036890">
    <property type="entry name" value="HATPase_C_sf"/>
</dbReference>
<evidence type="ECO:0000259" key="9">
    <source>
        <dbReference type="PROSITE" id="PS50109"/>
    </source>
</evidence>